<organism evidence="1 3">
    <name type="scientific">Paracoccus saliphilus</name>
    <dbReference type="NCBI Taxonomy" id="405559"/>
    <lineage>
        <taxon>Bacteria</taxon>
        <taxon>Pseudomonadati</taxon>
        <taxon>Pseudomonadota</taxon>
        <taxon>Alphaproteobacteria</taxon>
        <taxon>Rhodobacterales</taxon>
        <taxon>Paracoccaceae</taxon>
        <taxon>Paracoccus</taxon>
    </lineage>
</organism>
<evidence type="ECO:0000313" key="3">
    <source>
        <dbReference type="Proteomes" id="UP000186216"/>
    </source>
</evidence>
<name>A0AA45W0T2_9RHOB</name>
<evidence type="ECO:0000313" key="2">
    <source>
        <dbReference type="EMBL" id="WCR03282.1"/>
    </source>
</evidence>
<dbReference type="Proteomes" id="UP000186216">
    <property type="component" value="Unassembled WGS sequence"/>
</dbReference>
<dbReference type="AlphaFoldDB" id="A0AA45W0T2"/>
<dbReference type="Gene3D" id="3.30.1360.120">
    <property type="entry name" value="Probable tRNA modification gtpase trme, domain 1"/>
    <property type="match status" value="1"/>
</dbReference>
<evidence type="ECO:0000313" key="4">
    <source>
        <dbReference type="Proteomes" id="UP001215549"/>
    </source>
</evidence>
<evidence type="ECO:0000313" key="1">
    <source>
        <dbReference type="EMBL" id="SIS50700.1"/>
    </source>
</evidence>
<dbReference type="Proteomes" id="UP001215549">
    <property type="component" value="Chromosome"/>
</dbReference>
<dbReference type="EMBL" id="CP067140">
    <property type="protein sequence ID" value="WCR03282.1"/>
    <property type="molecule type" value="Genomic_DNA"/>
</dbReference>
<sequence>MTDLTPITALGSTTPAEQRFGPLRLAENADLALASLALRRDVACPAPMGLELPGPGKWVAGHGVAAFWTGPDQWMIEAEGRAAEDFAANLAAHAAGCSITEQTDGWTVFEIESDSGDAPVRAMMEKLVNLDVAAFGPGSATRTGLHHMSVFLIRRAENKLAIMTMRSTANELWHVLEETAKGLG</sequence>
<dbReference type="RefSeq" id="WP_076522832.1">
    <property type="nucleotide sequence ID" value="NZ_CP067140.1"/>
</dbReference>
<protein>
    <submittedName>
        <fullName evidence="1">Sarcosine oxidase subunit gamma</fullName>
    </submittedName>
</protein>
<dbReference type="EMBL" id="FTOU01000001">
    <property type="protein sequence ID" value="SIS50700.1"/>
    <property type="molecule type" value="Genomic_DNA"/>
</dbReference>
<accession>A0AA45W0T2</accession>
<proteinExistence type="predicted"/>
<dbReference type="SUPFAM" id="SSF103025">
    <property type="entry name" value="Folate-binding domain"/>
    <property type="match status" value="1"/>
</dbReference>
<dbReference type="InterPro" id="IPR027266">
    <property type="entry name" value="TrmE/GcvT-like"/>
</dbReference>
<keyword evidence="4" id="KW-1185">Reference proteome</keyword>
<reference evidence="2 4" key="2">
    <citation type="submission" date="2021-01" db="EMBL/GenBank/DDBJ databases">
        <title>Biogeographic distribution of Paracoccus.</title>
        <authorList>
            <person name="Hollensteiner J."/>
            <person name="Leineberger J."/>
            <person name="Brinkhoff T."/>
            <person name="Daniel R."/>
        </authorList>
    </citation>
    <scope>NUCLEOTIDE SEQUENCE [LARGE SCALE GENOMIC DNA]</scope>
    <source>
        <strain evidence="2 4">DSM 18447</strain>
    </source>
</reference>
<reference evidence="1 3" key="1">
    <citation type="submission" date="2017-01" db="EMBL/GenBank/DDBJ databases">
        <authorList>
            <person name="Varghese N."/>
            <person name="Submissions S."/>
        </authorList>
    </citation>
    <scope>NUCLEOTIDE SEQUENCE [LARGE SCALE GENOMIC DNA]</scope>
    <source>
        <strain evidence="1 3">DSM 18447</strain>
    </source>
</reference>
<gene>
    <name evidence="2" type="ORF">JHX88_00365</name>
    <name evidence="1" type="ORF">SAMN05421772_101141</name>
</gene>